<comment type="caution">
    <text evidence="2">The sequence shown here is derived from an EMBL/GenBank/DDBJ whole genome shotgun (WGS) entry which is preliminary data.</text>
</comment>
<dbReference type="InterPro" id="IPR001245">
    <property type="entry name" value="Ser-Thr/Tyr_kinase_cat_dom"/>
</dbReference>
<dbReference type="Pfam" id="PF07714">
    <property type="entry name" value="PK_Tyr_Ser-Thr"/>
    <property type="match status" value="1"/>
</dbReference>
<sequence length="246" mass="28501">MGNSVDTNYETRRGNFISEYFNITQDLNTRDFMIIMPYYSKGDLIHYISNDFYNNEWIDKLDNLKKIANGLINIHNLDIIHRNLHSDLGISKSATKSTDNNENYGAIYRSRPLSGMINSAMSLRSLRSQSVNLEKFKRKFEYNNDDGQTECINKFQTEWNVAKINSNVCSNSDIDRRKLCRYVRENLFQKSSIIKECGSEILIVSNSDRNKLVVEVDAGTRIKWPRIRVLSPSLITSHISFASKNY</sequence>
<gene>
    <name evidence="2" type="ORF">RhiirA1_476693</name>
</gene>
<dbReference type="VEuPathDB" id="FungiDB:RhiirA1_476693"/>
<evidence type="ECO:0000259" key="1">
    <source>
        <dbReference type="Pfam" id="PF07714"/>
    </source>
</evidence>
<feature type="domain" description="Serine-threonine/tyrosine-protein kinase catalytic" evidence="1">
    <location>
        <begin position="28"/>
        <end position="85"/>
    </location>
</feature>
<protein>
    <recommendedName>
        <fullName evidence="1">Serine-threonine/tyrosine-protein kinase catalytic domain-containing protein</fullName>
    </recommendedName>
</protein>
<evidence type="ECO:0000313" key="3">
    <source>
        <dbReference type="Proteomes" id="UP000232688"/>
    </source>
</evidence>
<organism evidence="2 3">
    <name type="scientific">Rhizophagus irregularis</name>
    <dbReference type="NCBI Taxonomy" id="588596"/>
    <lineage>
        <taxon>Eukaryota</taxon>
        <taxon>Fungi</taxon>
        <taxon>Fungi incertae sedis</taxon>
        <taxon>Mucoromycota</taxon>
        <taxon>Glomeromycotina</taxon>
        <taxon>Glomeromycetes</taxon>
        <taxon>Glomerales</taxon>
        <taxon>Glomeraceae</taxon>
        <taxon>Rhizophagus</taxon>
    </lineage>
</organism>
<dbReference type="SUPFAM" id="SSF56112">
    <property type="entry name" value="Protein kinase-like (PK-like)"/>
    <property type="match status" value="1"/>
</dbReference>
<dbReference type="EMBL" id="LLXH01002993">
    <property type="protein sequence ID" value="PKC54770.1"/>
    <property type="molecule type" value="Genomic_DNA"/>
</dbReference>
<accession>A0A2N0QUT4</accession>
<reference evidence="2 3" key="2">
    <citation type="submission" date="2017-10" db="EMBL/GenBank/DDBJ databases">
        <title>Genome analyses suggest a sexual origin of heterokaryosis in a supposedly ancient asexual fungus.</title>
        <authorList>
            <person name="Corradi N."/>
            <person name="Sedzielewska K."/>
            <person name="Noel J."/>
            <person name="Charron P."/>
            <person name="Farinelli L."/>
            <person name="Marton T."/>
            <person name="Kruger M."/>
            <person name="Pelin A."/>
            <person name="Brachmann A."/>
            <person name="Corradi N."/>
        </authorList>
    </citation>
    <scope>NUCLEOTIDE SEQUENCE [LARGE SCALE GENOMIC DNA]</scope>
    <source>
        <strain evidence="2 3">A1</strain>
    </source>
</reference>
<proteinExistence type="predicted"/>
<dbReference type="InterPro" id="IPR011009">
    <property type="entry name" value="Kinase-like_dom_sf"/>
</dbReference>
<reference evidence="2 3" key="1">
    <citation type="submission" date="2017-10" db="EMBL/GenBank/DDBJ databases">
        <title>Extensive intraspecific genome diversity in a model arbuscular mycorrhizal fungus.</title>
        <authorList>
            <person name="Chen E.C.H."/>
            <person name="Morin E."/>
            <person name="Baudet D."/>
            <person name="Noel J."/>
            <person name="Ndikumana S."/>
            <person name="Charron P."/>
            <person name="St-Onge C."/>
            <person name="Giorgi J."/>
            <person name="Grigoriev I.V."/>
            <person name="Roux C."/>
            <person name="Martin F.M."/>
            <person name="Corradi N."/>
        </authorList>
    </citation>
    <scope>NUCLEOTIDE SEQUENCE [LARGE SCALE GENOMIC DNA]</scope>
    <source>
        <strain evidence="2 3">A1</strain>
    </source>
</reference>
<name>A0A2N0QUT4_9GLOM</name>
<dbReference type="Gene3D" id="1.10.510.10">
    <property type="entry name" value="Transferase(Phosphotransferase) domain 1"/>
    <property type="match status" value="1"/>
</dbReference>
<dbReference type="AlphaFoldDB" id="A0A2N0QUT4"/>
<dbReference type="VEuPathDB" id="FungiDB:RhiirFUN_017667"/>
<dbReference type="GO" id="GO:0004672">
    <property type="term" value="F:protein kinase activity"/>
    <property type="evidence" value="ECO:0007669"/>
    <property type="project" value="InterPro"/>
</dbReference>
<evidence type="ECO:0000313" key="2">
    <source>
        <dbReference type="EMBL" id="PKC54770.1"/>
    </source>
</evidence>
<dbReference type="Proteomes" id="UP000232688">
    <property type="component" value="Unassembled WGS sequence"/>
</dbReference>